<dbReference type="InterPro" id="IPR035992">
    <property type="entry name" value="Ricin_B-like_lectins"/>
</dbReference>
<dbReference type="InterPro" id="IPR000772">
    <property type="entry name" value="Ricin_B_lectin"/>
</dbReference>
<dbReference type="Proteomes" id="UP000094065">
    <property type="component" value="Unassembled WGS sequence"/>
</dbReference>
<gene>
    <name evidence="3" type="ORF">L202_07230</name>
</gene>
<dbReference type="GeneID" id="30158539"/>
<feature type="domain" description="Ricin B lectin" evidence="2">
    <location>
        <begin position="32"/>
        <end position="149"/>
    </location>
</feature>
<dbReference type="Gene3D" id="2.80.10.50">
    <property type="match status" value="1"/>
</dbReference>
<keyword evidence="4" id="KW-1185">Reference proteome</keyword>
<evidence type="ECO:0000256" key="1">
    <source>
        <dbReference type="SAM" id="SignalP"/>
    </source>
</evidence>
<name>A0A1E3HBJ5_9TREE</name>
<evidence type="ECO:0000259" key="2">
    <source>
        <dbReference type="Pfam" id="PF00652"/>
    </source>
</evidence>
<dbReference type="EMBL" id="AWGJ01000012">
    <property type="protein sequence ID" value="ODN73684.1"/>
    <property type="molecule type" value="Genomic_DNA"/>
</dbReference>
<comment type="caution">
    <text evidence="3">The sequence shown here is derived from an EMBL/GenBank/DDBJ whole genome shotgun (WGS) entry which is preliminary data.</text>
</comment>
<sequence length="177" mass="18853">MLFSTFFTVPLLALSFLTPASASPLAKRYNGVKIQSYKDGKCLSPNSATNSNGVWVVSVACDKAKTWDINPGSGSVKLSGTNFVLDAGTGKDNNEGVKIWQSYPGVFQQTWFLTDDKRIAITGGNQCLDEGDNGPQTYACTPYNTNQVWNIIESGGSTPSSSSSSATPSRTCVAWSS</sequence>
<proteinExistence type="predicted"/>
<accession>A0A1E3HBJ5</accession>
<evidence type="ECO:0000313" key="3">
    <source>
        <dbReference type="EMBL" id="ODN73684.1"/>
    </source>
</evidence>
<dbReference type="SUPFAM" id="SSF50370">
    <property type="entry name" value="Ricin B-like lectins"/>
    <property type="match status" value="1"/>
</dbReference>
<feature type="signal peptide" evidence="1">
    <location>
        <begin position="1"/>
        <end position="22"/>
    </location>
</feature>
<dbReference type="AlphaFoldDB" id="A0A1E3HBJ5"/>
<keyword evidence="1" id="KW-0732">Signal</keyword>
<dbReference type="PROSITE" id="PS50231">
    <property type="entry name" value="RICIN_B_LECTIN"/>
    <property type="match status" value="1"/>
</dbReference>
<dbReference type="OrthoDB" id="6770063at2759"/>
<dbReference type="CDD" id="cd00161">
    <property type="entry name" value="beta-trefoil_Ricin-like"/>
    <property type="match status" value="1"/>
</dbReference>
<dbReference type="RefSeq" id="XP_018989546.1">
    <property type="nucleotide sequence ID" value="XM_019141903.1"/>
</dbReference>
<reference evidence="3 4" key="1">
    <citation type="submission" date="2016-06" db="EMBL/GenBank/DDBJ databases">
        <title>Evolution of pathogenesis and genome organization in the Tremellales.</title>
        <authorList>
            <person name="Cuomo C."/>
            <person name="Litvintseva A."/>
            <person name="Heitman J."/>
            <person name="Chen Y."/>
            <person name="Sun S."/>
            <person name="Springer D."/>
            <person name="Dromer F."/>
            <person name="Young S."/>
            <person name="Zeng Q."/>
            <person name="Chapman S."/>
            <person name="Gujja S."/>
            <person name="Saif S."/>
            <person name="Birren B."/>
        </authorList>
    </citation>
    <scope>NUCLEOTIDE SEQUENCE [LARGE SCALE GENOMIC DNA]</scope>
    <source>
        <strain evidence="3 4">CBS 6039</strain>
    </source>
</reference>
<dbReference type="Pfam" id="PF00652">
    <property type="entry name" value="Ricin_B_lectin"/>
    <property type="match status" value="1"/>
</dbReference>
<protein>
    <recommendedName>
        <fullName evidence="2">Ricin B lectin domain-containing protein</fullName>
    </recommendedName>
</protein>
<feature type="chain" id="PRO_5009129041" description="Ricin B lectin domain-containing protein" evidence="1">
    <location>
        <begin position="23"/>
        <end position="177"/>
    </location>
</feature>
<dbReference type="STRING" id="1295533.A0A1E3HBJ5"/>
<organism evidence="3 4">
    <name type="scientific">Cryptococcus amylolentus CBS 6039</name>
    <dbReference type="NCBI Taxonomy" id="1295533"/>
    <lineage>
        <taxon>Eukaryota</taxon>
        <taxon>Fungi</taxon>
        <taxon>Dikarya</taxon>
        <taxon>Basidiomycota</taxon>
        <taxon>Agaricomycotina</taxon>
        <taxon>Tremellomycetes</taxon>
        <taxon>Tremellales</taxon>
        <taxon>Cryptococcaceae</taxon>
        <taxon>Cryptococcus</taxon>
    </lineage>
</organism>
<evidence type="ECO:0000313" key="4">
    <source>
        <dbReference type="Proteomes" id="UP000094065"/>
    </source>
</evidence>